<keyword evidence="2" id="KW-1185">Reference proteome</keyword>
<dbReference type="RefSeq" id="WP_092837369.1">
    <property type="nucleotide sequence ID" value="NZ_FPCF01000001.1"/>
</dbReference>
<accession>A0A432XKZ9</accession>
<organism evidence="1 2">
    <name type="scientific">Pseudidiomarina donghaiensis</name>
    <dbReference type="NCBI Taxonomy" id="519452"/>
    <lineage>
        <taxon>Bacteria</taxon>
        <taxon>Pseudomonadati</taxon>
        <taxon>Pseudomonadota</taxon>
        <taxon>Gammaproteobacteria</taxon>
        <taxon>Alteromonadales</taxon>
        <taxon>Idiomarinaceae</taxon>
        <taxon>Pseudidiomarina</taxon>
    </lineage>
</organism>
<dbReference type="STRING" id="519452.SAMN04488139_0606"/>
<protein>
    <submittedName>
        <fullName evidence="1">DUF885 domain-containing protein</fullName>
    </submittedName>
</protein>
<dbReference type="Proteomes" id="UP000286985">
    <property type="component" value="Unassembled WGS sequence"/>
</dbReference>
<evidence type="ECO:0000313" key="1">
    <source>
        <dbReference type="EMBL" id="RUO49366.1"/>
    </source>
</evidence>
<dbReference type="PANTHER" id="PTHR33361">
    <property type="entry name" value="GLR0591 PROTEIN"/>
    <property type="match status" value="1"/>
</dbReference>
<dbReference type="OrthoDB" id="9769898at2"/>
<sequence length="605" mass="68608">MWKFIKYSLLAILVAATVLVTNAIWFKPFSIRVFYDRTMLEQAMESPQTLTYLGLFDQFGIRGHNAELDDTSIAKADEGYAELKETYATFQSYGREGREGQDLISYDIFDYFLSQQIEGEKWRYHSYSVNQMTGPHVNLPSFMTDMHRVEDHEGAEHYVARLQAFKPYFDGVLAKVDASTERGIIPPRFVVDAVIEQLQGFISPAVADNVLVTSLRDKLAKTEMSAAQQQELVTQAETAVRQQVYPAYRDMLGYFVALAPKATDDAGVWMLPNGDDYYAYQLKQFTTEDISADQVYQTGLDEVARIHAEMRVIFDGLGYDSETPIGTLLQQLNADPRFLYEDSAAGREQILADYTAILGDIDKLIDPAFRKRPQAELEVVRVPEYAERNSAGAYYQAPSLDGSRPGRFYANLYDITATPKYGMKTLAVHEGVPGHHYQIALQQEMSGLPIFRSFVPFSVHTEGWALYTEQLMADLGFYQNDPYGNIGRLQAELFRAIRLVVDTGMHAKRWTRDEAIDYMAANGGMAMSDVVAEIERYIVWPGQAVSYKMGMMKFVELREKAKRELGDKFDIRDFHDVILESGSMPLPILERLIDEYIQQKAATAA</sequence>
<dbReference type="PANTHER" id="PTHR33361:SF2">
    <property type="entry name" value="DUF885 DOMAIN-CONTAINING PROTEIN"/>
    <property type="match status" value="1"/>
</dbReference>
<dbReference type="AlphaFoldDB" id="A0A432XKZ9"/>
<reference evidence="2" key="1">
    <citation type="journal article" date="2018" name="Front. Microbiol.">
        <title>Genome-Based Analysis Reveals the Taxonomy and Diversity of the Family Idiomarinaceae.</title>
        <authorList>
            <person name="Liu Y."/>
            <person name="Lai Q."/>
            <person name="Shao Z."/>
        </authorList>
    </citation>
    <scope>NUCLEOTIDE SEQUENCE [LARGE SCALE GENOMIC DNA]</scope>
    <source>
        <strain evidence="2">908033</strain>
    </source>
</reference>
<dbReference type="EMBL" id="PIPU01000001">
    <property type="protein sequence ID" value="RUO49366.1"/>
    <property type="molecule type" value="Genomic_DNA"/>
</dbReference>
<dbReference type="InterPro" id="IPR010281">
    <property type="entry name" value="DUF885"/>
</dbReference>
<name>A0A432XKZ9_9GAMM</name>
<dbReference type="Pfam" id="PF05960">
    <property type="entry name" value="DUF885"/>
    <property type="match status" value="1"/>
</dbReference>
<comment type="caution">
    <text evidence="1">The sequence shown here is derived from an EMBL/GenBank/DDBJ whole genome shotgun (WGS) entry which is preliminary data.</text>
</comment>
<gene>
    <name evidence="1" type="ORF">CWE24_02355</name>
</gene>
<proteinExistence type="predicted"/>
<evidence type="ECO:0000313" key="2">
    <source>
        <dbReference type="Proteomes" id="UP000286985"/>
    </source>
</evidence>